<dbReference type="AlphaFoldDB" id="A0A915DWD6"/>
<reference evidence="2" key="1">
    <citation type="submission" date="2022-11" db="UniProtKB">
        <authorList>
            <consortium name="WormBaseParasite"/>
        </authorList>
    </citation>
    <scope>IDENTIFICATION</scope>
</reference>
<accession>A0A915DWD6</accession>
<evidence type="ECO:0000313" key="1">
    <source>
        <dbReference type="Proteomes" id="UP000887574"/>
    </source>
</evidence>
<sequence>MCKKFNVSQSQEVTVIGQIASIPKKRMRTIRKQHDFELELKGALQKLSDPHVEMMVKMLEPLGDYEIYLIHAFFFYSTVMIGQHKIVHVDQVSDLLAGCVKLGFPLHLSSLEINYKMIEEVHNKVKEFGGFFSDPKISIWLEQDEDCVAENTKDHQAGENEVSTVETCAAELGQSLSLNTNAIQYNCAMMAAQHENVPSETAKTMIPSCGSVIRSVTLPYHDPAAKKIRVNDQEY</sequence>
<organism evidence="1 2">
    <name type="scientific">Ditylenchus dipsaci</name>
    <dbReference type="NCBI Taxonomy" id="166011"/>
    <lineage>
        <taxon>Eukaryota</taxon>
        <taxon>Metazoa</taxon>
        <taxon>Ecdysozoa</taxon>
        <taxon>Nematoda</taxon>
        <taxon>Chromadorea</taxon>
        <taxon>Rhabditida</taxon>
        <taxon>Tylenchina</taxon>
        <taxon>Tylenchomorpha</taxon>
        <taxon>Sphaerularioidea</taxon>
        <taxon>Anguinidae</taxon>
        <taxon>Anguininae</taxon>
        <taxon>Ditylenchus</taxon>
    </lineage>
</organism>
<dbReference type="Proteomes" id="UP000887574">
    <property type="component" value="Unplaced"/>
</dbReference>
<evidence type="ECO:0000313" key="2">
    <source>
        <dbReference type="WBParaSite" id="jg23891"/>
    </source>
</evidence>
<protein>
    <submittedName>
        <fullName evidence="2">Uncharacterized protein</fullName>
    </submittedName>
</protein>
<proteinExistence type="predicted"/>
<dbReference type="WBParaSite" id="jg23891">
    <property type="protein sequence ID" value="jg23891"/>
    <property type="gene ID" value="jg23891"/>
</dbReference>
<keyword evidence="1" id="KW-1185">Reference proteome</keyword>
<name>A0A915DWD6_9BILA</name>